<reference evidence="4" key="1">
    <citation type="submission" date="2016-10" db="EMBL/GenBank/DDBJ databases">
        <authorList>
            <person name="Benchimol M."/>
            <person name="Almeida L.G."/>
            <person name="Vasconcelos A.T."/>
            <person name="Perreira-Neves A."/>
            <person name="Rosa I.A."/>
            <person name="Tasca T."/>
            <person name="Bogo M.R."/>
            <person name="de Souza W."/>
        </authorList>
    </citation>
    <scope>NUCLEOTIDE SEQUENCE [LARGE SCALE GENOMIC DNA]</scope>
    <source>
        <strain evidence="4">K</strain>
    </source>
</reference>
<dbReference type="PANTHER" id="PTHR13298:SF11">
    <property type="entry name" value="RAPAMYCIN-INSENSITIVE COMPANION OF MTOR"/>
    <property type="match status" value="1"/>
</dbReference>
<evidence type="ECO:0000313" key="4">
    <source>
        <dbReference type="EMBL" id="OHT16176.1"/>
    </source>
</evidence>
<name>A0A1J4KZ87_9EUKA</name>
<comment type="caution">
    <text evidence="4">The sequence shown here is derived from an EMBL/GenBank/DDBJ whole genome shotgun (WGS) entry which is preliminary data.</text>
</comment>
<evidence type="ECO:0000256" key="1">
    <source>
        <dbReference type="ARBA" id="ARBA00008878"/>
    </source>
</evidence>
<organism evidence="4 5">
    <name type="scientific">Tritrichomonas foetus</name>
    <dbReference type="NCBI Taxonomy" id="1144522"/>
    <lineage>
        <taxon>Eukaryota</taxon>
        <taxon>Metamonada</taxon>
        <taxon>Parabasalia</taxon>
        <taxon>Tritrichomonadida</taxon>
        <taxon>Tritrichomonadidae</taxon>
        <taxon>Tritrichomonas</taxon>
    </lineage>
</organism>
<dbReference type="PANTHER" id="PTHR13298">
    <property type="entry name" value="CYTOSOLIC REGULATOR PIANISSIMO"/>
    <property type="match status" value="1"/>
</dbReference>
<dbReference type="OrthoDB" id="271111at2759"/>
<dbReference type="SMART" id="SM01308">
    <property type="entry name" value="RICTOR_N"/>
    <property type="match status" value="1"/>
</dbReference>
<comment type="similarity">
    <text evidence="1">Belongs to the RICTOR family.</text>
</comment>
<dbReference type="GO" id="GO:0038203">
    <property type="term" value="P:TORC2 signaling"/>
    <property type="evidence" value="ECO:0007669"/>
    <property type="project" value="TreeGrafter"/>
</dbReference>
<evidence type="ECO:0000259" key="2">
    <source>
        <dbReference type="SMART" id="SM01308"/>
    </source>
</evidence>
<accession>A0A1J4KZ87</accession>
<dbReference type="AlphaFoldDB" id="A0A1J4KZ87"/>
<evidence type="ECO:0000313" key="5">
    <source>
        <dbReference type="Proteomes" id="UP000179807"/>
    </source>
</evidence>
<dbReference type="Proteomes" id="UP000179807">
    <property type="component" value="Unassembled WGS sequence"/>
</dbReference>
<dbReference type="InterPro" id="IPR028268">
    <property type="entry name" value="Pianissimo_fam"/>
</dbReference>
<dbReference type="SUPFAM" id="SSF48371">
    <property type="entry name" value="ARM repeat"/>
    <property type="match status" value="1"/>
</dbReference>
<dbReference type="InterPro" id="IPR028267">
    <property type="entry name" value="Pianissimo_N"/>
</dbReference>
<dbReference type="SMART" id="SM01310">
    <property type="entry name" value="RICTOR_V"/>
    <property type="match status" value="1"/>
</dbReference>
<evidence type="ECO:0000259" key="3">
    <source>
        <dbReference type="SMART" id="SM01310"/>
    </source>
</evidence>
<dbReference type="VEuPathDB" id="TrichDB:TRFO_41991"/>
<feature type="domain" description="Rapamycin-insensitive companion of mTOR" evidence="3">
    <location>
        <begin position="741"/>
        <end position="813"/>
    </location>
</feature>
<sequence>MSDSEIAIVLREIIDSNAKLQLVHKVIKSIDLSLDSIDADSLEMDLIAPSLHHIYCMQSSVIRAAILRICCHIEMMSSEMITEKYYFDYLVSNSLDQKPPDPQPKVDDEKVAAFSYIFALLKYRKYLPMSILRGLISLYSNPVLAYSGQYKKLIVSILCEASLFCEDLIEIPEMCQIFVDSLIETGSPVISSLLSYSIENKLPIVRENRFLSPLLFPLAQLKPSEKLSNARRAISLFLRTWPGFLYYGIQSGAIIDLMRCLPHETDSVISILRDLLKLDGTIPAVTDGFCGLFLSILLKLDLIEKLNQIASAKPSAASFLNDLLPYTSHSGIYGVDLTQRMPNHSSMTSPNIPNSTLFDLAQTMIHDKQITSINNFVLDPDPKLWEWTPILILLTVVLPHNEAEANSNAARQFYKSLFNYFSGAFLTATAGKCATMVEPLFALIQLLMNKSWGSQIIESNTQMKNAMLQVLNSLRDNVAIDPSSPQWALFRCVTSLMSEGNGISILSHWGFHDILTTLGNKCTNPNLCETILGIVKLYPEADLSIPVFWQFLSSPNNDIHKIAINDLRRKRHTTPNFQLGGFRGLLMPHVKELCATNSISKLPIALNLLGEIISTDCQSLLTVATDKQLHEMLSQHSHIIYSLVLSREESLKFAPIDDEIKWWMEFGNLDYLRVFDKSIECTFTGNLDVSVTNEPAIFDHNGFAPAPPHLFGQLSRTQAGLEKLTPLIPQLVEQLEKSSSVDEKRAAMFALAHFASVPSTAEIIEKYDIAEKIIISALNSSSYVLKGTLISALSLFAQSLYLSSVLQRHNWQLFMFGSHQCVIPCNPLELFEPLEKTPPPLLTIDDLEGHSEAVTFLKQLANTLLVKSARQSLTQLLNTQKKDIALALYANELISNFHFSTDSRQFIYFLFRQTPLMKNVKFDYNQITRANVYAKLSELENSKTVDIPFTQITLPTKTPEMVQGELAKIPFPEAFLNDSDFLRLTNMTKEDFYRLNEKDQAKIRQRIVDQS</sequence>
<dbReference type="RefSeq" id="XP_068369312.1">
    <property type="nucleotide sequence ID" value="XM_068514075.1"/>
</dbReference>
<dbReference type="GO" id="GO:0031932">
    <property type="term" value="C:TORC2 complex"/>
    <property type="evidence" value="ECO:0007669"/>
    <property type="project" value="InterPro"/>
</dbReference>
<dbReference type="InterPro" id="IPR016024">
    <property type="entry name" value="ARM-type_fold"/>
</dbReference>
<dbReference type="SMART" id="SM01303">
    <property type="entry name" value="RasGEF_N_2"/>
    <property type="match status" value="1"/>
</dbReference>
<dbReference type="Pfam" id="PF14668">
    <property type="entry name" value="RICTOR_V"/>
    <property type="match status" value="1"/>
</dbReference>
<dbReference type="EMBL" id="MLAK01000137">
    <property type="protein sequence ID" value="OHT16176.1"/>
    <property type="molecule type" value="Genomic_DNA"/>
</dbReference>
<dbReference type="GeneID" id="94848779"/>
<gene>
    <name evidence="4" type="ORF">TRFO_41991</name>
</gene>
<feature type="domain" description="Rapamycin-insensitive companion of mTOR N-terminal" evidence="2">
    <location>
        <begin position="23"/>
        <end position="325"/>
    </location>
</feature>
<dbReference type="InterPro" id="IPR029452">
    <property type="entry name" value="RICTOR_V"/>
</dbReference>
<dbReference type="Pfam" id="PF14664">
    <property type="entry name" value="RICTOR_N"/>
    <property type="match status" value="1"/>
</dbReference>
<proteinExistence type="inferred from homology"/>
<protein>
    <submittedName>
        <fullName evidence="4">Uncharacterized protein</fullName>
    </submittedName>
</protein>
<keyword evidence="5" id="KW-1185">Reference proteome</keyword>